<protein>
    <submittedName>
        <fullName evidence="1">Uncharacterized protein</fullName>
    </submittedName>
</protein>
<evidence type="ECO:0000313" key="1">
    <source>
        <dbReference type="EMBL" id="JAI02831.1"/>
    </source>
</evidence>
<proteinExistence type="predicted"/>
<name>A0A0E9XLY5_ANGAN</name>
<organism evidence="1">
    <name type="scientific">Anguilla anguilla</name>
    <name type="common">European freshwater eel</name>
    <name type="synonym">Muraena anguilla</name>
    <dbReference type="NCBI Taxonomy" id="7936"/>
    <lineage>
        <taxon>Eukaryota</taxon>
        <taxon>Metazoa</taxon>
        <taxon>Chordata</taxon>
        <taxon>Craniata</taxon>
        <taxon>Vertebrata</taxon>
        <taxon>Euteleostomi</taxon>
        <taxon>Actinopterygii</taxon>
        <taxon>Neopterygii</taxon>
        <taxon>Teleostei</taxon>
        <taxon>Anguilliformes</taxon>
        <taxon>Anguillidae</taxon>
        <taxon>Anguilla</taxon>
    </lineage>
</organism>
<reference evidence="1" key="2">
    <citation type="journal article" date="2015" name="Fish Shellfish Immunol.">
        <title>Early steps in the European eel (Anguilla anguilla)-Vibrio vulnificus interaction in the gills: Role of the RtxA13 toxin.</title>
        <authorList>
            <person name="Callol A."/>
            <person name="Pajuelo D."/>
            <person name="Ebbesson L."/>
            <person name="Teles M."/>
            <person name="MacKenzie S."/>
            <person name="Amaro C."/>
        </authorList>
    </citation>
    <scope>NUCLEOTIDE SEQUENCE</scope>
</reference>
<reference evidence="1" key="1">
    <citation type="submission" date="2014-11" db="EMBL/GenBank/DDBJ databases">
        <authorList>
            <person name="Amaro Gonzalez C."/>
        </authorList>
    </citation>
    <scope>NUCLEOTIDE SEQUENCE</scope>
</reference>
<accession>A0A0E9XLY5</accession>
<dbReference type="EMBL" id="GBXM01005747">
    <property type="protein sequence ID" value="JAI02831.1"/>
    <property type="molecule type" value="Transcribed_RNA"/>
</dbReference>
<sequence length="41" mass="5259">MMYFQYYEYFDTAKHLLNKRSITSLFCHILWNKTQFLRLMY</sequence>
<dbReference type="AlphaFoldDB" id="A0A0E9XLY5"/>